<feature type="domain" description="Subtilisin inhibitor" evidence="9">
    <location>
        <begin position="28"/>
        <end position="108"/>
    </location>
</feature>
<dbReference type="GO" id="GO:0008233">
    <property type="term" value="F:peptidase activity"/>
    <property type="evidence" value="ECO:0007669"/>
    <property type="project" value="UniProtKB-KW"/>
</dbReference>
<dbReference type="Proteomes" id="UP000242444">
    <property type="component" value="Unassembled WGS sequence"/>
</dbReference>
<evidence type="ECO:0000256" key="6">
    <source>
        <dbReference type="ARBA" id="ARBA00022900"/>
    </source>
</evidence>
<dbReference type="GO" id="GO:0004867">
    <property type="term" value="F:serine-type endopeptidase inhibitor activity"/>
    <property type="evidence" value="ECO:0007669"/>
    <property type="project" value="UniProtKB-KW"/>
</dbReference>
<dbReference type="SUPFAM" id="SSF55399">
    <property type="entry name" value="Subtilisin inhibitor"/>
    <property type="match status" value="1"/>
</dbReference>
<evidence type="ECO:0000256" key="7">
    <source>
        <dbReference type="ARBA" id="ARBA00023157"/>
    </source>
</evidence>
<evidence type="ECO:0000256" key="5">
    <source>
        <dbReference type="ARBA" id="ARBA00022690"/>
    </source>
</evidence>
<dbReference type="InterPro" id="IPR020054">
    <property type="entry name" value="Prot_inh_SSI_I16_CS"/>
</dbReference>
<keyword evidence="10" id="KW-0378">Hydrolase</keyword>
<name>A0A263D756_9PSEU</name>
<evidence type="ECO:0000259" key="9">
    <source>
        <dbReference type="Pfam" id="PF00720"/>
    </source>
</evidence>
<keyword evidence="5 8" id="KW-0646">Protease inhibitor</keyword>
<comment type="similarity">
    <text evidence="2 8">Belongs to the protease inhibitor I16 (SSI) family.</text>
</comment>
<comment type="subcellular location">
    <subcellularLocation>
        <location evidence="1">Secreted</location>
    </subcellularLocation>
</comment>
<dbReference type="Pfam" id="PF00720">
    <property type="entry name" value="SSI"/>
    <property type="match status" value="1"/>
</dbReference>
<keyword evidence="10" id="KW-0645">Protease</keyword>
<keyword evidence="11" id="KW-1185">Reference proteome</keyword>
<dbReference type="InterPro" id="IPR023549">
    <property type="entry name" value="Subtilisin_inhibitor"/>
</dbReference>
<dbReference type="GO" id="GO:0005576">
    <property type="term" value="C:extracellular region"/>
    <property type="evidence" value="ECO:0007669"/>
    <property type="project" value="UniProtKB-SubCell"/>
</dbReference>
<evidence type="ECO:0000313" key="10">
    <source>
        <dbReference type="EMBL" id="OZM74300.1"/>
    </source>
</evidence>
<dbReference type="InterPro" id="IPR036819">
    <property type="entry name" value="Subtilisin_inhibitor-like_sf"/>
</dbReference>
<dbReference type="PRINTS" id="PR00294">
    <property type="entry name" value="SSBTLNINHBTR"/>
</dbReference>
<evidence type="ECO:0000256" key="8">
    <source>
        <dbReference type="RuleBase" id="RU003471"/>
    </source>
</evidence>
<dbReference type="GO" id="GO:0006508">
    <property type="term" value="P:proteolysis"/>
    <property type="evidence" value="ECO:0007669"/>
    <property type="project" value="UniProtKB-KW"/>
</dbReference>
<evidence type="ECO:0000313" key="11">
    <source>
        <dbReference type="Proteomes" id="UP000242444"/>
    </source>
</evidence>
<proteinExistence type="inferred from homology"/>
<reference evidence="10 11" key="1">
    <citation type="submission" date="2017-07" db="EMBL/GenBank/DDBJ databases">
        <title>Amycolatopsis antarcticus sp. nov., isolated from the surface of an Antarcticus brown macroalga.</title>
        <authorList>
            <person name="Wang J."/>
            <person name="Leiva S."/>
            <person name="Huang J."/>
            <person name="Huang Y."/>
        </authorList>
    </citation>
    <scope>NUCLEOTIDE SEQUENCE [LARGE SCALE GENOMIC DNA]</scope>
    <source>
        <strain evidence="10 11">AU-G6</strain>
    </source>
</reference>
<sequence length="122" mass="12659">MPFLETVTACALTLACSGGPTAPAGHHLTLTMQEPDGQTSAVVLECEPSGGSHPTPDTACETLTAVAADFAGIAGEQRQCILLYSPVEVQAVGRWQGERVNFQASYANRCVAGAQTSGVFDF</sequence>
<comment type="subunit">
    <text evidence="3">Homodimer.</text>
</comment>
<evidence type="ECO:0000256" key="3">
    <source>
        <dbReference type="ARBA" id="ARBA00011738"/>
    </source>
</evidence>
<dbReference type="PROSITE" id="PS00999">
    <property type="entry name" value="SSI"/>
    <property type="match status" value="1"/>
</dbReference>
<gene>
    <name evidence="10" type="ORF">CFN78_03935</name>
</gene>
<dbReference type="AlphaFoldDB" id="A0A263D756"/>
<evidence type="ECO:0000256" key="1">
    <source>
        <dbReference type="ARBA" id="ARBA00004613"/>
    </source>
</evidence>
<dbReference type="OrthoDB" id="4567948at2"/>
<keyword evidence="6 8" id="KW-0722">Serine protease inhibitor</keyword>
<organism evidence="10 11">
    <name type="scientific">Amycolatopsis antarctica</name>
    <dbReference type="NCBI Taxonomy" id="1854586"/>
    <lineage>
        <taxon>Bacteria</taxon>
        <taxon>Bacillati</taxon>
        <taxon>Actinomycetota</taxon>
        <taxon>Actinomycetes</taxon>
        <taxon>Pseudonocardiales</taxon>
        <taxon>Pseudonocardiaceae</taxon>
        <taxon>Amycolatopsis</taxon>
    </lineage>
</organism>
<dbReference type="Gene3D" id="3.30.350.10">
    <property type="entry name" value="Subtilisin inhibitor-like"/>
    <property type="match status" value="1"/>
</dbReference>
<evidence type="ECO:0000256" key="2">
    <source>
        <dbReference type="ARBA" id="ARBA00010472"/>
    </source>
</evidence>
<keyword evidence="7" id="KW-1015">Disulfide bond</keyword>
<keyword evidence="4" id="KW-0964">Secreted</keyword>
<accession>A0A263D756</accession>
<protein>
    <submittedName>
        <fullName evidence="10">Protease</fullName>
    </submittedName>
</protein>
<dbReference type="RefSeq" id="WP_094861197.1">
    <property type="nucleotide sequence ID" value="NZ_NKYE01000002.1"/>
</dbReference>
<dbReference type="InterPro" id="IPR000691">
    <property type="entry name" value="Prot_inh_I16_SSI"/>
</dbReference>
<evidence type="ECO:0000256" key="4">
    <source>
        <dbReference type="ARBA" id="ARBA00022525"/>
    </source>
</evidence>
<comment type="caution">
    <text evidence="10">The sequence shown here is derived from an EMBL/GenBank/DDBJ whole genome shotgun (WGS) entry which is preliminary data.</text>
</comment>
<dbReference type="InParanoid" id="A0A263D756"/>
<dbReference type="EMBL" id="NKYE01000002">
    <property type="protein sequence ID" value="OZM74300.1"/>
    <property type="molecule type" value="Genomic_DNA"/>
</dbReference>